<name>A0A8K0L6E2_9PEZI</name>
<protein>
    <submittedName>
        <fullName evidence="1">Uncharacterized protein</fullName>
    </submittedName>
</protein>
<sequence length="73" mass="8044">MPKELVTGLSPHWVSAYVSLDCTRRNVHDVWFVCLVCALLSSCQNILLPGLKNGSLFPLGKAFLRSSRLGNVD</sequence>
<organism evidence="1 2">
    <name type="scientific">Elsinoe batatas</name>
    <dbReference type="NCBI Taxonomy" id="2601811"/>
    <lineage>
        <taxon>Eukaryota</taxon>
        <taxon>Fungi</taxon>
        <taxon>Dikarya</taxon>
        <taxon>Ascomycota</taxon>
        <taxon>Pezizomycotina</taxon>
        <taxon>Dothideomycetes</taxon>
        <taxon>Dothideomycetidae</taxon>
        <taxon>Myriangiales</taxon>
        <taxon>Elsinoaceae</taxon>
        <taxon>Elsinoe</taxon>
    </lineage>
</organism>
<evidence type="ECO:0000313" key="2">
    <source>
        <dbReference type="Proteomes" id="UP000809789"/>
    </source>
</evidence>
<accession>A0A8K0L6E2</accession>
<dbReference type="AlphaFoldDB" id="A0A8K0L6E2"/>
<gene>
    <name evidence="1" type="ORF">KVT40_002178</name>
</gene>
<reference evidence="1" key="1">
    <citation type="submission" date="2021-07" db="EMBL/GenBank/DDBJ databases">
        <title>Elsinoe batatas strain:CRI-CJ2 Genome sequencing and assembly.</title>
        <authorList>
            <person name="Huang L."/>
        </authorList>
    </citation>
    <scope>NUCLEOTIDE SEQUENCE</scope>
    <source>
        <strain evidence="1">CRI-CJ2</strain>
    </source>
</reference>
<dbReference type="EMBL" id="JAESVG020000002">
    <property type="protein sequence ID" value="KAG8630559.1"/>
    <property type="molecule type" value="Genomic_DNA"/>
</dbReference>
<comment type="caution">
    <text evidence="1">The sequence shown here is derived from an EMBL/GenBank/DDBJ whole genome shotgun (WGS) entry which is preliminary data.</text>
</comment>
<proteinExistence type="predicted"/>
<dbReference type="OrthoDB" id="10330803at2759"/>
<evidence type="ECO:0000313" key="1">
    <source>
        <dbReference type="EMBL" id="KAG8630559.1"/>
    </source>
</evidence>
<keyword evidence="2" id="KW-1185">Reference proteome</keyword>
<dbReference type="Proteomes" id="UP000809789">
    <property type="component" value="Unassembled WGS sequence"/>
</dbReference>